<dbReference type="EMBL" id="JAEUAK010000011">
    <property type="protein sequence ID" value="MBW9055509.1"/>
    <property type="molecule type" value="Genomic_DNA"/>
</dbReference>
<sequence>MQNQSSPQSNWLRSYYFIRALFSIGWIIAAILSGGQSALASVLLVIYPAWDAVANLVDARSNGGLKANPAQTFNVAVSTVTTVAVIIAVLNSTYAVLAVFGVWAIFSGLLQLAAAVRRWRVYGAQWVMILSGAQSTLAGGFMISRAYGTVAPSILDIAPYAGFGAFYFLLSAVWMTVAAYRKGSHEVLP</sequence>
<keyword evidence="3" id="KW-1185">Reference proteome</keyword>
<feature type="transmembrane region" description="Helical" evidence="1">
    <location>
        <begin position="94"/>
        <end position="114"/>
    </location>
</feature>
<evidence type="ECO:0000313" key="2">
    <source>
        <dbReference type="EMBL" id="MBW9055509.1"/>
    </source>
</evidence>
<dbReference type="InterPro" id="IPR005325">
    <property type="entry name" value="DUF308_memb"/>
</dbReference>
<dbReference type="Pfam" id="PF03729">
    <property type="entry name" value="DUF308"/>
    <property type="match status" value="1"/>
</dbReference>
<protein>
    <submittedName>
        <fullName evidence="2">DUF308 domain-containing protein</fullName>
    </submittedName>
</protein>
<keyword evidence="1" id="KW-0812">Transmembrane</keyword>
<proteinExistence type="predicted"/>
<organism evidence="2 3">
    <name type="scientific">Rhizobium mesosinicum</name>
    <dbReference type="NCBI Taxonomy" id="335017"/>
    <lineage>
        <taxon>Bacteria</taxon>
        <taxon>Pseudomonadati</taxon>
        <taxon>Pseudomonadota</taxon>
        <taxon>Alphaproteobacteria</taxon>
        <taxon>Hyphomicrobiales</taxon>
        <taxon>Rhizobiaceae</taxon>
        <taxon>Rhizobium/Agrobacterium group</taxon>
        <taxon>Rhizobium</taxon>
    </lineage>
</organism>
<dbReference type="Proteomes" id="UP000717752">
    <property type="component" value="Unassembled WGS sequence"/>
</dbReference>
<keyword evidence="1" id="KW-0472">Membrane</keyword>
<evidence type="ECO:0000313" key="3">
    <source>
        <dbReference type="Proteomes" id="UP000717752"/>
    </source>
</evidence>
<dbReference type="RefSeq" id="WP_220336828.1">
    <property type="nucleotide sequence ID" value="NZ_JAEUAK010000011.1"/>
</dbReference>
<reference evidence="2 3" key="1">
    <citation type="journal article" date="2021" name="MBio">
        <title>Poor Competitiveness of Bradyrhizobium in Pigeon Pea Root Colonization in Indian Soils.</title>
        <authorList>
            <person name="Chalasani D."/>
            <person name="Basu A."/>
            <person name="Pullabhotla S.V.S.R.N."/>
            <person name="Jorrin B."/>
            <person name="Neal A.L."/>
            <person name="Poole P.S."/>
            <person name="Podile A.R."/>
            <person name="Tkacz A."/>
        </authorList>
    </citation>
    <scope>NUCLEOTIDE SEQUENCE [LARGE SCALE GENOMIC DNA]</scope>
    <source>
        <strain evidence="2 3">HU56</strain>
    </source>
</reference>
<comment type="caution">
    <text evidence="2">The sequence shown here is derived from an EMBL/GenBank/DDBJ whole genome shotgun (WGS) entry which is preliminary data.</text>
</comment>
<gene>
    <name evidence="2" type="ORF">JNB85_24180</name>
</gene>
<evidence type="ECO:0000256" key="1">
    <source>
        <dbReference type="SAM" id="Phobius"/>
    </source>
</evidence>
<name>A0ABS7H2C8_9HYPH</name>
<feature type="transmembrane region" description="Helical" evidence="1">
    <location>
        <begin position="160"/>
        <end position="180"/>
    </location>
</feature>
<feature type="transmembrane region" description="Helical" evidence="1">
    <location>
        <begin position="126"/>
        <end position="148"/>
    </location>
</feature>
<keyword evidence="1" id="KW-1133">Transmembrane helix</keyword>
<feature type="transmembrane region" description="Helical" evidence="1">
    <location>
        <begin position="12"/>
        <end position="32"/>
    </location>
</feature>
<accession>A0ABS7H2C8</accession>